<feature type="transmembrane region" description="Helical" evidence="7">
    <location>
        <begin position="12"/>
        <end position="30"/>
    </location>
</feature>
<dbReference type="GO" id="GO:0005886">
    <property type="term" value="C:plasma membrane"/>
    <property type="evidence" value="ECO:0007669"/>
    <property type="project" value="UniProtKB-SubCell"/>
</dbReference>
<keyword evidence="3" id="KW-1003">Cell membrane</keyword>
<evidence type="ECO:0000256" key="2">
    <source>
        <dbReference type="ARBA" id="ARBA00022448"/>
    </source>
</evidence>
<organism evidence="9 10">
    <name type="scientific">Nocardioides turkmenicus</name>
    <dbReference type="NCBI Taxonomy" id="2711220"/>
    <lineage>
        <taxon>Bacteria</taxon>
        <taxon>Bacillati</taxon>
        <taxon>Actinomycetota</taxon>
        <taxon>Actinomycetes</taxon>
        <taxon>Propionibacteriales</taxon>
        <taxon>Nocardioidaceae</taxon>
        <taxon>Nocardioides</taxon>
    </lineage>
</organism>
<comment type="subcellular location">
    <subcellularLocation>
        <location evidence="1 7">Cell membrane</location>
        <topology evidence="1 7">Multi-pass membrane protein</topology>
    </subcellularLocation>
</comment>
<feature type="transmembrane region" description="Helical" evidence="7">
    <location>
        <begin position="303"/>
        <end position="323"/>
    </location>
</feature>
<name>A0A6M1R1E2_9ACTN</name>
<feature type="domain" description="ABC transmembrane type-1" evidence="8">
    <location>
        <begin position="111"/>
        <end position="320"/>
    </location>
</feature>
<evidence type="ECO:0000256" key="5">
    <source>
        <dbReference type="ARBA" id="ARBA00022989"/>
    </source>
</evidence>
<evidence type="ECO:0000259" key="8">
    <source>
        <dbReference type="PROSITE" id="PS50928"/>
    </source>
</evidence>
<feature type="transmembrane region" description="Helical" evidence="7">
    <location>
        <begin position="115"/>
        <end position="137"/>
    </location>
</feature>
<feature type="transmembrane region" description="Helical" evidence="7">
    <location>
        <begin position="158"/>
        <end position="178"/>
    </location>
</feature>
<dbReference type="Proteomes" id="UP000483261">
    <property type="component" value="Unassembled WGS sequence"/>
</dbReference>
<comment type="similarity">
    <text evidence="7">Belongs to the binding-protein-dependent transport system permease family.</text>
</comment>
<feature type="transmembrane region" description="Helical" evidence="7">
    <location>
        <begin position="250"/>
        <end position="272"/>
    </location>
</feature>
<gene>
    <name evidence="9" type="ORF">G5C66_13835</name>
</gene>
<dbReference type="PANTHER" id="PTHR43163:SF2">
    <property type="entry name" value="ABC TRANSPORTER PERMEASE PROTEIN"/>
    <property type="match status" value="1"/>
</dbReference>
<dbReference type="Gene3D" id="1.10.3720.10">
    <property type="entry name" value="MetI-like"/>
    <property type="match status" value="1"/>
</dbReference>
<feature type="transmembrane region" description="Helical" evidence="7">
    <location>
        <begin position="190"/>
        <end position="207"/>
    </location>
</feature>
<proteinExistence type="inferred from homology"/>
<dbReference type="Pfam" id="PF00528">
    <property type="entry name" value="BPD_transp_1"/>
    <property type="match status" value="1"/>
</dbReference>
<dbReference type="PROSITE" id="PS50928">
    <property type="entry name" value="ABC_TM1"/>
    <property type="match status" value="1"/>
</dbReference>
<keyword evidence="2 7" id="KW-0813">Transport</keyword>
<evidence type="ECO:0000313" key="10">
    <source>
        <dbReference type="Proteomes" id="UP000483261"/>
    </source>
</evidence>
<evidence type="ECO:0000256" key="1">
    <source>
        <dbReference type="ARBA" id="ARBA00004651"/>
    </source>
</evidence>
<dbReference type="CDD" id="cd06261">
    <property type="entry name" value="TM_PBP2"/>
    <property type="match status" value="1"/>
</dbReference>
<dbReference type="GO" id="GO:0055085">
    <property type="term" value="P:transmembrane transport"/>
    <property type="evidence" value="ECO:0007669"/>
    <property type="project" value="InterPro"/>
</dbReference>
<dbReference type="SUPFAM" id="SSF161098">
    <property type="entry name" value="MetI-like"/>
    <property type="match status" value="1"/>
</dbReference>
<keyword evidence="10" id="KW-1185">Reference proteome</keyword>
<keyword evidence="6 7" id="KW-0472">Membrane</keyword>
<dbReference type="Pfam" id="PF19300">
    <property type="entry name" value="BPD_transp_1_N"/>
    <property type="match status" value="1"/>
</dbReference>
<evidence type="ECO:0000256" key="6">
    <source>
        <dbReference type="ARBA" id="ARBA00023136"/>
    </source>
</evidence>
<evidence type="ECO:0000313" key="9">
    <source>
        <dbReference type="EMBL" id="NGN93820.1"/>
    </source>
</evidence>
<protein>
    <submittedName>
        <fullName evidence="9">ABC transporter permease</fullName>
    </submittedName>
</protein>
<dbReference type="PANTHER" id="PTHR43163">
    <property type="entry name" value="DIPEPTIDE TRANSPORT SYSTEM PERMEASE PROTEIN DPPB-RELATED"/>
    <property type="match status" value="1"/>
</dbReference>
<evidence type="ECO:0000256" key="3">
    <source>
        <dbReference type="ARBA" id="ARBA00022475"/>
    </source>
</evidence>
<accession>A0A6M1R1E2</accession>
<keyword evidence="4 7" id="KW-0812">Transmembrane</keyword>
<comment type="caution">
    <text evidence="9">The sequence shown here is derived from an EMBL/GenBank/DDBJ whole genome shotgun (WGS) entry which is preliminary data.</text>
</comment>
<evidence type="ECO:0000256" key="4">
    <source>
        <dbReference type="ARBA" id="ARBA00022692"/>
    </source>
</evidence>
<dbReference type="InterPro" id="IPR035906">
    <property type="entry name" value="MetI-like_sf"/>
</dbReference>
<evidence type="ECO:0000256" key="7">
    <source>
        <dbReference type="RuleBase" id="RU363032"/>
    </source>
</evidence>
<dbReference type="InterPro" id="IPR045621">
    <property type="entry name" value="BPD_transp_1_N"/>
</dbReference>
<dbReference type="AlphaFoldDB" id="A0A6M1R1E2"/>
<sequence>MFGFVVRRLISALLVLFVISVAVVALFTYGPSDPADAMCPEPKCTAERQDAIREALNLEAPIYVQYGEYMSGIVNGREIAFGSESYDCDAPCFGVSFIYRVNVWDDIKDRIGPTVSVAVGAGVTILLIGVPIGMFAARRRGSSADKAVIGATLVIESIPYYLFVLLAFLYLAVGAGIFPQDGYQPLTDSPLKWAWALLLPWLALGLVNSSKYARFTRGSMIEAFNEDYVRTARSKGLPERTIVNKHALRAAVVPIVTIFGLDFGALLTGTIFTEKIFGINGLGLRALDAVGQSDLPVIEATTLISAVIIVITNLVVDLFYSVLDPRVRLS</sequence>
<reference evidence="9 10" key="1">
    <citation type="submission" date="2020-02" db="EMBL/GenBank/DDBJ databases">
        <title>Whole-genome analyses of novel actinobacteria.</title>
        <authorList>
            <person name="Sahin N."/>
        </authorList>
    </citation>
    <scope>NUCLEOTIDE SEQUENCE [LARGE SCALE GENOMIC DNA]</scope>
    <source>
        <strain evidence="9 10">KC13</strain>
    </source>
</reference>
<dbReference type="EMBL" id="JAALAA010000010">
    <property type="protein sequence ID" value="NGN93820.1"/>
    <property type="molecule type" value="Genomic_DNA"/>
</dbReference>
<dbReference type="InterPro" id="IPR000515">
    <property type="entry name" value="MetI-like"/>
</dbReference>
<keyword evidence="5 7" id="KW-1133">Transmembrane helix</keyword>
<dbReference type="RefSeq" id="WP_165111541.1">
    <property type="nucleotide sequence ID" value="NZ_JAALAA010000010.1"/>
</dbReference>